<dbReference type="GO" id="GO:0005886">
    <property type="term" value="C:plasma membrane"/>
    <property type="evidence" value="ECO:0007669"/>
    <property type="project" value="UniProtKB-SubCell"/>
</dbReference>
<keyword evidence="6 8" id="KW-1133">Transmembrane helix</keyword>
<comment type="caution">
    <text evidence="8">Lacks conserved residue(s) required for the propagation of feature annotation.</text>
</comment>
<keyword evidence="3 8" id="KW-0813">Transport</keyword>
<dbReference type="InterPro" id="IPR011701">
    <property type="entry name" value="MFS"/>
</dbReference>
<dbReference type="SUPFAM" id="SSF103473">
    <property type="entry name" value="MFS general substrate transporter"/>
    <property type="match status" value="1"/>
</dbReference>
<dbReference type="GO" id="GO:1990961">
    <property type="term" value="P:xenobiotic detoxification by transmembrane export across the plasma membrane"/>
    <property type="evidence" value="ECO:0007669"/>
    <property type="project" value="InterPro"/>
</dbReference>
<dbReference type="Pfam" id="PF07690">
    <property type="entry name" value="MFS_1"/>
    <property type="match status" value="1"/>
</dbReference>
<dbReference type="Gene3D" id="1.20.1720.10">
    <property type="entry name" value="Multidrug resistance protein D"/>
    <property type="match status" value="1"/>
</dbReference>
<reference evidence="10 11" key="1">
    <citation type="submission" date="2018-01" db="EMBL/GenBank/DDBJ databases">
        <authorList>
            <person name="Clerissi C."/>
        </authorList>
    </citation>
    <scope>NUCLEOTIDE SEQUENCE [LARGE SCALE GENOMIC DNA]</scope>
    <source>
        <strain evidence="10">Cupriavidus taiwanensis STM 6021</strain>
    </source>
</reference>
<feature type="transmembrane region" description="Helical" evidence="8">
    <location>
        <begin position="47"/>
        <end position="65"/>
    </location>
</feature>
<keyword evidence="7 8" id="KW-0472">Membrane</keyword>
<evidence type="ECO:0000256" key="7">
    <source>
        <dbReference type="ARBA" id="ARBA00023136"/>
    </source>
</evidence>
<feature type="transmembrane region" description="Helical" evidence="8">
    <location>
        <begin position="304"/>
        <end position="323"/>
    </location>
</feature>
<feature type="transmembrane region" description="Helical" evidence="8">
    <location>
        <begin position="77"/>
        <end position="96"/>
    </location>
</feature>
<dbReference type="PROSITE" id="PS00216">
    <property type="entry name" value="SUGAR_TRANSPORT_1"/>
    <property type="match status" value="1"/>
</dbReference>
<evidence type="ECO:0000313" key="11">
    <source>
        <dbReference type="Proteomes" id="UP000257139"/>
    </source>
</evidence>
<dbReference type="AlphaFoldDB" id="A0A7Z7JCV7"/>
<feature type="transmembrane region" description="Helical" evidence="8">
    <location>
        <begin position="211"/>
        <end position="237"/>
    </location>
</feature>
<accession>A0A7Z7JCV7</accession>
<feature type="transmembrane region" description="Helical" evidence="8">
    <location>
        <begin position="249"/>
        <end position="268"/>
    </location>
</feature>
<dbReference type="InterPro" id="IPR005829">
    <property type="entry name" value="Sugar_transporter_CS"/>
</dbReference>
<dbReference type="PROSITE" id="PS50850">
    <property type="entry name" value="MFS"/>
    <property type="match status" value="1"/>
</dbReference>
<evidence type="ECO:0000256" key="5">
    <source>
        <dbReference type="ARBA" id="ARBA00022692"/>
    </source>
</evidence>
<feature type="transmembrane region" description="Helical" evidence="8">
    <location>
        <begin position="280"/>
        <end position="298"/>
    </location>
</feature>
<dbReference type="NCBIfam" id="TIGR00710">
    <property type="entry name" value="efflux_Bcr_CflA"/>
    <property type="match status" value="1"/>
</dbReference>
<evidence type="ECO:0000256" key="2">
    <source>
        <dbReference type="ARBA" id="ARBA00006236"/>
    </source>
</evidence>
<evidence type="ECO:0000256" key="8">
    <source>
        <dbReference type="RuleBase" id="RU365088"/>
    </source>
</evidence>
<organism evidence="10 11">
    <name type="scientific">Cupriavidus taiwanensis</name>
    <dbReference type="NCBI Taxonomy" id="164546"/>
    <lineage>
        <taxon>Bacteria</taxon>
        <taxon>Pseudomonadati</taxon>
        <taxon>Pseudomonadota</taxon>
        <taxon>Betaproteobacteria</taxon>
        <taxon>Burkholderiales</taxon>
        <taxon>Burkholderiaceae</taxon>
        <taxon>Cupriavidus</taxon>
    </lineage>
</organism>
<dbReference type="InterPro" id="IPR036259">
    <property type="entry name" value="MFS_trans_sf"/>
</dbReference>
<dbReference type="InterPro" id="IPR020846">
    <property type="entry name" value="MFS_dom"/>
</dbReference>
<dbReference type="EMBL" id="LT978514">
    <property type="protein sequence ID" value="SPC21051.1"/>
    <property type="molecule type" value="Genomic_DNA"/>
</dbReference>
<feature type="transmembrane region" description="Helical" evidence="8">
    <location>
        <begin position="162"/>
        <end position="182"/>
    </location>
</feature>
<evidence type="ECO:0000256" key="3">
    <source>
        <dbReference type="ARBA" id="ARBA00022448"/>
    </source>
</evidence>
<evidence type="ECO:0000256" key="1">
    <source>
        <dbReference type="ARBA" id="ARBA00004651"/>
    </source>
</evidence>
<keyword evidence="4" id="KW-1003">Cell membrane</keyword>
<evidence type="ECO:0000259" key="9">
    <source>
        <dbReference type="PROSITE" id="PS50850"/>
    </source>
</evidence>
<proteinExistence type="inferred from homology"/>
<feature type="domain" description="Major facilitator superfamily (MFS) profile" evidence="9">
    <location>
        <begin position="11"/>
        <end position="395"/>
    </location>
</feature>
<protein>
    <recommendedName>
        <fullName evidence="8">Bcr/CflA family efflux transporter</fullName>
    </recommendedName>
</protein>
<feature type="transmembrane region" description="Helical" evidence="8">
    <location>
        <begin position="335"/>
        <end position="357"/>
    </location>
</feature>
<dbReference type="InterPro" id="IPR050189">
    <property type="entry name" value="MFS_Efflux_Transporters"/>
</dbReference>
<keyword evidence="5 8" id="KW-0812">Transmembrane</keyword>
<name>A0A7Z7JCV7_9BURK</name>
<comment type="similarity">
    <text evidence="2 8">Belongs to the major facilitator superfamily. Bcr/CmlA family.</text>
</comment>
<comment type="subcellular location">
    <subcellularLocation>
        <location evidence="8">Cell inner membrane</location>
        <topology evidence="8">Multi-pass membrane protein</topology>
    </subcellularLocation>
    <subcellularLocation>
        <location evidence="1">Cell membrane</location>
        <topology evidence="1">Multi-pass membrane protein</topology>
    </subcellularLocation>
</comment>
<dbReference type="PANTHER" id="PTHR43124:SF3">
    <property type="entry name" value="CHLORAMPHENICOL EFFLUX PUMP RV0191"/>
    <property type="match status" value="1"/>
</dbReference>
<feature type="transmembrane region" description="Helical" evidence="8">
    <location>
        <begin position="134"/>
        <end position="156"/>
    </location>
</feature>
<feature type="transmembrane region" description="Helical" evidence="8">
    <location>
        <begin position="369"/>
        <end position="387"/>
    </location>
</feature>
<dbReference type="Proteomes" id="UP000257139">
    <property type="component" value="Chromosome CBM2594_b"/>
</dbReference>
<dbReference type="PANTHER" id="PTHR43124">
    <property type="entry name" value="PURINE EFFLUX PUMP PBUE"/>
    <property type="match status" value="1"/>
</dbReference>
<sequence length="401" mass="43181">MSGTARKDVHLLLLLTLLILLSAIPLDVMLPSFPALADHFGTETRDIALSISTFALGFSIFQLLVGPLSDRFGRKRLLLIGILVALVGAIGCIFASNYTAFLVYRVIQSLGCASFVLAQAIVQDGFKGKDGVRIRILTTTLSGIFISCSPLLGSILQAKTGWRGSFILFAAISLVILVQVHFTFKDIAPSQPGGVSFYANAYLRIFRHRSFLTYSIIGALAFSCHLAFIIVSPAIFITDLKMDNYAYSMILMIYGIAYLLGGSLASYLTDRMRTDQQIKIGLLLMTTSGLLMLAMLHYQSNISMMVLLPMLVCTAGTVLIRPATATEAMNLFDEIAGTASAAGSTIRFAAAGLISAVISVSGSNSARSLSWALIFCSGTSILLFLVLRKNGSRRRLDATAL</sequence>
<evidence type="ECO:0000313" key="10">
    <source>
        <dbReference type="EMBL" id="SPC21051.1"/>
    </source>
</evidence>
<keyword evidence="8" id="KW-0997">Cell inner membrane</keyword>
<dbReference type="RefSeq" id="WP_025584797.1">
    <property type="nucleotide sequence ID" value="NZ_LT976872.1"/>
</dbReference>
<dbReference type="GO" id="GO:0042910">
    <property type="term" value="F:xenobiotic transmembrane transporter activity"/>
    <property type="evidence" value="ECO:0007669"/>
    <property type="project" value="InterPro"/>
</dbReference>
<evidence type="ECO:0000256" key="4">
    <source>
        <dbReference type="ARBA" id="ARBA00022475"/>
    </source>
</evidence>
<evidence type="ECO:0000256" key="6">
    <source>
        <dbReference type="ARBA" id="ARBA00022989"/>
    </source>
</evidence>
<gene>
    <name evidence="10" type="ORF">CBM2594_B10155</name>
</gene>
<dbReference type="InterPro" id="IPR004812">
    <property type="entry name" value="Efflux_drug-R_Bcr/CmlA"/>
</dbReference>